<evidence type="ECO:0000259" key="6">
    <source>
        <dbReference type="Pfam" id="PF00441"/>
    </source>
</evidence>
<keyword evidence="4" id="KW-0274">FAD</keyword>
<comment type="caution">
    <text evidence="8">The sequence shown here is derived from an EMBL/GenBank/DDBJ whole genome shotgun (WGS) entry which is preliminary data.</text>
</comment>
<feature type="domain" description="Acyl-CoA dehydrogenase/oxidase C-terminal" evidence="6">
    <location>
        <begin position="219"/>
        <end position="368"/>
    </location>
</feature>
<dbReference type="Proteomes" id="UP000094243">
    <property type="component" value="Unassembled WGS sequence"/>
</dbReference>
<dbReference type="InterPro" id="IPR009075">
    <property type="entry name" value="AcylCo_DH/oxidase_C"/>
</dbReference>
<dbReference type="CDD" id="cd00567">
    <property type="entry name" value="ACAD"/>
    <property type="match status" value="1"/>
</dbReference>
<feature type="domain" description="Acyl-CoA dehydrogenase/oxidase N-terminal" evidence="7">
    <location>
        <begin position="6"/>
        <end position="118"/>
    </location>
</feature>
<dbReference type="PANTHER" id="PTHR43884">
    <property type="entry name" value="ACYL-COA DEHYDROGENASE"/>
    <property type="match status" value="1"/>
</dbReference>
<dbReference type="SUPFAM" id="SSF47203">
    <property type="entry name" value="Acyl-CoA dehydrogenase C-terminal domain-like"/>
    <property type="match status" value="1"/>
</dbReference>
<dbReference type="InterPro" id="IPR009100">
    <property type="entry name" value="AcylCoA_DH/oxidase_NM_dom_sf"/>
</dbReference>
<evidence type="ECO:0000259" key="7">
    <source>
        <dbReference type="Pfam" id="PF02771"/>
    </source>
</evidence>
<organism evidence="8 9">
    <name type="scientific">Mycolicibacterium holsaticum</name>
    <dbReference type="NCBI Taxonomy" id="152142"/>
    <lineage>
        <taxon>Bacteria</taxon>
        <taxon>Bacillati</taxon>
        <taxon>Actinomycetota</taxon>
        <taxon>Actinomycetes</taxon>
        <taxon>Mycobacteriales</taxon>
        <taxon>Mycobacteriaceae</taxon>
        <taxon>Mycolicibacterium</taxon>
    </lineage>
</organism>
<dbReference type="InterPro" id="IPR037069">
    <property type="entry name" value="AcylCoA_DH/ox_N_sf"/>
</dbReference>
<dbReference type="SUPFAM" id="SSF56645">
    <property type="entry name" value="Acyl-CoA dehydrogenase NM domain-like"/>
    <property type="match status" value="1"/>
</dbReference>
<dbReference type="RefSeq" id="WP_069405390.1">
    <property type="nucleotide sequence ID" value="NZ_MIGZ01000058.1"/>
</dbReference>
<keyword evidence="5" id="KW-0560">Oxidoreductase</keyword>
<dbReference type="InterPro" id="IPR013786">
    <property type="entry name" value="AcylCoA_DH/ox_N"/>
</dbReference>
<dbReference type="EMBL" id="MIGZ01000058">
    <property type="protein sequence ID" value="ODQ93807.1"/>
    <property type="molecule type" value="Genomic_DNA"/>
</dbReference>
<evidence type="ECO:0000256" key="3">
    <source>
        <dbReference type="ARBA" id="ARBA00022630"/>
    </source>
</evidence>
<comment type="cofactor">
    <cofactor evidence="1">
        <name>FAD</name>
        <dbReference type="ChEBI" id="CHEBI:57692"/>
    </cofactor>
</comment>
<dbReference type="AlphaFoldDB" id="A0A1E3RWR6"/>
<keyword evidence="9" id="KW-1185">Reference proteome</keyword>
<dbReference type="InterPro" id="IPR036250">
    <property type="entry name" value="AcylCo_DH-like_C"/>
</dbReference>
<evidence type="ECO:0000313" key="8">
    <source>
        <dbReference type="EMBL" id="ODQ93807.1"/>
    </source>
</evidence>
<dbReference type="GO" id="GO:0003995">
    <property type="term" value="F:acyl-CoA dehydrogenase activity"/>
    <property type="evidence" value="ECO:0007669"/>
    <property type="project" value="TreeGrafter"/>
</dbReference>
<dbReference type="OrthoDB" id="8677713at2"/>
<evidence type="ECO:0000256" key="5">
    <source>
        <dbReference type="ARBA" id="ARBA00023002"/>
    </source>
</evidence>
<reference evidence="9" key="1">
    <citation type="submission" date="2016-09" db="EMBL/GenBank/DDBJ databases">
        <authorList>
            <person name="Greninger A.L."/>
            <person name="Jerome K.R."/>
            <person name="Mcnair B."/>
            <person name="Wallis C."/>
            <person name="Fang F."/>
        </authorList>
    </citation>
    <scope>NUCLEOTIDE SEQUENCE [LARGE SCALE GENOMIC DNA]</scope>
    <source>
        <strain evidence="9">M7</strain>
    </source>
</reference>
<dbReference type="Gene3D" id="2.40.110.10">
    <property type="entry name" value="Butyryl-CoA Dehydrogenase, subunit A, domain 2"/>
    <property type="match status" value="1"/>
</dbReference>
<gene>
    <name evidence="8" type="ORF">BHQ17_11820</name>
</gene>
<dbReference type="InterPro" id="IPR046373">
    <property type="entry name" value="Acyl-CoA_Oxase/DH_mid-dom_sf"/>
</dbReference>
<comment type="similarity">
    <text evidence="2">Belongs to the acyl-CoA dehydrogenase family.</text>
</comment>
<dbReference type="Gene3D" id="1.10.540.10">
    <property type="entry name" value="Acyl-CoA dehydrogenase/oxidase, N-terminal domain"/>
    <property type="match status" value="1"/>
</dbReference>
<dbReference type="Pfam" id="PF02771">
    <property type="entry name" value="Acyl-CoA_dh_N"/>
    <property type="match status" value="1"/>
</dbReference>
<protein>
    <submittedName>
        <fullName evidence="8">Acyl-CoA dehydrogenase</fullName>
    </submittedName>
</protein>
<keyword evidence="3" id="KW-0285">Flavoprotein</keyword>
<evidence type="ECO:0000256" key="2">
    <source>
        <dbReference type="ARBA" id="ARBA00009347"/>
    </source>
</evidence>
<accession>A0A1E3RWR6</accession>
<evidence type="ECO:0000313" key="9">
    <source>
        <dbReference type="Proteomes" id="UP000094243"/>
    </source>
</evidence>
<evidence type="ECO:0000256" key="4">
    <source>
        <dbReference type="ARBA" id="ARBA00022827"/>
    </source>
</evidence>
<proteinExistence type="inferred from homology"/>
<sequence length="381" mass="40829">MRLRFSEEQQDLRRAVRDLFASCATEPEVRRLMDTPEGWDRAIWSQIAAMGLISLAIPETFGGDGGGWDDVGVVLEEAGRSLLCAPYFSTVMLGVNTLLASNDPAAQRDYLPDIAAGELTATLAVLEDTGRWDEDAVALRATPTSTGYRVDGHKSYVIDGATAGVVFVVGRTAKGLSLFAVERGAPGLRCTALETVDLTRKQARLEFADTPARLLGDEGAGWALVRRIIDRAAIGLAAEQVGGAQQALDMAVSYAKVRHQFGRPIGSFQAIKHACADMLVEVESARSVAYYGLLAAAEPDSDLSLIAGLAKAHCSDAYAHVASQCILVHGAIGYTWEHAAQLHFKRAKTGQLMFGTPTAHREALADRLCPAGRPVETLDIH</sequence>
<dbReference type="PANTHER" id="PTHR43884:SF20">
    <property type="entry name" value="ACYL-COA DEHYDROGENASE FADE28"/>
    <property type="match status" value="1"/>
</dbReference>
<dbReference type="Gene3D" id="1.20.140.10">
    <property type="entry name" value="Butyryl-CoA Dehydrogenase, subunit A, domain 3"/>
    <property type="match status" value="1"/>
</dbReference>
<dbReference type="Pfam" id="PF00441">
    <property type="entry name" value="Acyl-CoA_dh_1"/>
    <property type="match status" value="1"/>
</dbReference>
<dbReference type="GO" id="GO:0050660">
    <property type="term" value="F:flavin adenine dinucleotide binding"/>
    <property type="evidence" value="ECO:0007669"/>
    <property type="project" value="InterPro"/>
</dbReference>
<evidence type="ECO:0000256" key="1">
    <source>
        <dbReference type="ARBA" id="ARBA00001974"/>
    </source>
</evidence>
<name>A0A1E3RWR6_9MYCO</name>